<proteinExistence type="predicted"/>
<reference evidence="1 2" key="1">
    <citation type="submission" date="2021-05" db="EMBL/GenBank/DDBJ databases">
        <title>Genome Assembly of Synthetic Allotetraploid Brassica napus Reveals Homoeologous Exchanges between Subgenomes.</title>
        <authorList>
            <person name="Davis J.T."/>
        </authorList>
    </citation>
    <scope>NUCLEOTIDE SEQUENCE [LARGE SCALE GENOMIC DNA]</scope>
    <source>
        <strain evidence="2">cv. Da-Ae</strain>
        <tissue evidence="1">Seedling</tissue>
    </source>
</reference>
<gene>
    <name evidence="1" type="ORF">HID58_014717</name>
</gene>
<dbReference type="Proteomes" id="UP000824890">
    <property type="component" value="Unassembled WGS sequence"/>
</dbReference>
<organism evidence="1 2">
    <name type="scientific">Brassica napus</name>
    <name type="common">Rape</name>
    <dbReference type="NCBI Taxonomy" id="3708"/>
    <lineage>
        <taxon>Eukaryota</taxon>
        <taxon>Viridiplantae</taxon>
        <taxon>Streptophyta</taxon>
        <taxon>Embryophyta</taxon>
        <taxon>Tracheophyta</taxon>
        <taxon>Spermatophyta</taxon>
        <taxon>Magnoliopsida</taxon>
        <taxon>eudicotyledons</taxon>
        <taxon>Gunneridae</taxon>
        <taxon>Pentapetalae</taxon>
        <taxon>rosids</taxon>
        <taxon>malvids</taxon>
        <taxon>Brassicales</taxon>
        <taxon>Brassicaceae</taxon>
        <taxon>Brassiceae</taxon>
        <taxon>Brassica</taxon>
    </lineage>
</organism>
<evidence type="ECO:0000313" key="2">
    <source>
        <dbReference type="Proteomes" id="UP000824890"/>
    </source>
</evidence>
<name>A0ABQ8DKG9_BRANA</name>
<dbReference type="EMBL" id="JAGKQM010000004">
    <property type="protein sequence ID" value="KAH0928990.1"/>
    <property type="molecule type" value="Genomic_DNA"/>
</dbReference>
<protein>
    <submittedName>
        <fullName evidence="1">Uncharacterized protein</fullName>
    </submittedName>
</protein>
<sequence>MFYSFLRRPWIVPSLLAEGTFSMFALPPGDNLVDSWYRSRFLGHVVCGEYIAICPLEVSHHQCWDDLASCFHGTQRIIGMLSQNLERYSETHRFEDVIGGCIDFHPGTRRLDGRTLVKEPVTCMNLSPRTLRIFVRELDGCVDLQGDLPIYLFNSKSSSSGRMSLIARLFGAVSSFASSSYPLGSLKDGTRCVRLVLDLFECDLVRFETLILYFGGRQDLLSGLVTHLGSMEHGALICYDEHGVSLSVCRRSWPGPEDSFFSKLVT</sequence>
<comment type="caution">
    <text evidence="1">The sequence shown here is derived from an EMBL/GenBank/DDBJ whole genome shotgun (WGS) entry which is preliminary data.</text>
</comment>
<accession>A0ABQ8DKG9</accession>
<keyword evidence="2" id="KW-1185">Reference proteome</keyword>
<evidence type="ECO:0000313" key="1">
    <source>
        <dbReference type="EMBL" id="KAH0928990.1"/>
    </source>
</evidence>